<dbReference type="InterPro" id="IPR036188">
    <property type="entry name" value="FAD/NAD-bd_sf"/>
</dbReference>
<protein>
    <recommendedName>
        <fullName evidence="5">FAD/NAD(P)-binding domain-containing protein</fullName>
    </recommendedName>
</protein>
<organism evidence="6 7">
    <name type="scientific">Thyridium curvatum</name>
    <dbReference type="NCBI Taxonomy" id="1093900"/>
    <lineage>
        <taxon>Eukaryota</taxon>
        <taxon>Fungi</taxon>
        <taxon>Dikarya</taxon>
        <taxon>Ascomycota</taxon>
        <taxon>Pezizomycotina</taxon>
        <taxon>Sordariomycetes</taxon>
        <taxon>Sordariomycetidae</taxon>
        <taxon>Thyridiales</taxon>
        <taxon>Thyridiaceae</taxon>
        <taxon>Thyridium</taxon>
    </lineage>
</organism>
<keyword evidence="7" id="KW-1185">Reference proteome</keyword>
<comment type="caution">
    <text evidence="6">The sequence shown here is derived from an EMBL/GenBank/DDBJ whole genome shotgun (WGS) entry which is preliminary data.</text>
</comment>
<comment type="similarity">
    <text evidence="1">Belongs to the FAD-dependent oxidoreductase family.</text>
</comment>
<dbReference type="GO" id="GO:0050660">
    <property type="term" value="F:flavin adenine dinucleotide binding"/>
    <property type="evidence" value="ECO:0007669"/>
    <property type="project" value="TreeGrafter"/>
</dbReference>
<evidence type="ECO:0000256" key="1">
    <source>
        <dbReference type="ARBA" id="ARBA00006442"/>
    </source>
</evidence>
<dbReference type="FunCoup" id="A0A507APG4">
    <property type="interactions" value="368"/>
</dbReference>
<dbReference type="PANTHER" id="PTHR43735:SF3">
    <property type="entry name" value="FERROPTOSIS SUPPRESSOR PROTEIN 1"/>
    <property type="match status" value="1"/>
</dbReference>
<dbReference type="EMBL" id="SKBQ01000064">
    <property type="protein sequence ID" value="TPX09663.1"/>
    <property type="molecule type" value="Genomic_DNA"/>
</dbReference>
<dbReference type="GO" id="GO:0005737">
    <property type="term" value="C:cytoplasm"/>
    <property type="evidence" value="ECO:0007669"/>
    <property type="project" value="TreeGrafter"/>
</dbReference>
<accession>A0A507APG4</accession>
<keyword evidence="2" id="KW-0285">Flavoprotein</keyword>
<dbReference type="RefSeq" id="XP_030991374.1">
    <property type="nucleotide sequence ID" value="XM_031144068.1"/>
</dbReference>
<keyword evidence="4" id="KW-0560">Oxidoreductase</keyword>
<evidence type="ECO:0000313" key="6">
    <source>
        <dbReference type="EMBL" id="TPX09663.1"/>
    </source>
</evidence>
<evidence type="ECO:0000256" key="2">
    <source>
        <dbReference type="ARBA" id="ARBA00022630"/>
    </source>
</evidence>
<dbReference type="AlphaFoldDB" id="A0A507APG4"/>
<evidence type="ECO:0000313" key="7">
    <source>
        <dbReference type="Proteomes" id="UP000319257"/>
    </source>
</evidence>
<evidence type="ECO:0000256" key="4">
    <source>
        <dbReference type="ARBA" id="ARBA00023002"/>
    </source>
</evidence>
<dbReference type="PRINTS" id="PR00411">
    <property type="entry name" value="PNDRDTASEI"/>
</dbReference>
<keyword evidence="3" id="KW-0274">FAD</keyword>
<dbReference type="InterPro" id="IPR023753">
    <property type="entry name" value="FAD/NAD-binding_dom"/>
</dbReference>
<dbReference type="OrthoDB" id="202203at2759"/>
<evidence type="ECO:0000259" key="5">
    <source>
        <dbReference type="Pfam" id="PF07992"/>
    </source>
</evidence>
<dbReference type="GeneID" id="41976583"/>
<dbReference type="SUPFAM" id="SSF51905">
    <property type="entry name" value="FAD/NAD(P)-binding domain"/>
    <property type="match status" value="1"/>
</dbReference>
<feature type="domain" description="FAD/NAD(P)-binding" evidence="5">
    <location>
        <begin position="5"/>
        <end position="312"/>
    </location>
</feature>
<dbReference type="GO" id="GO:0004174">
    <property type="term" value="F:electron-transferring-flavoprotein dehydrogenase activity"/>
    <property type="evidence" value="ECO:0007669"/>
    <property type="project" value="TreeGrafter"/>
</dbReference>
<proteinExistence type="inferred from homology"/>
<sequence length="388" mass="41251">MAPHTIVVLGAGLGGIPITHWLMKHQVPTNKDLKVVLVSPTSELFWNIAAPRAVLPGALPDDKVFYPIASNFAKYPQHESQFEFIVGKAEALDPTSQTVTVAEVPGGAHRSVRYDTLVVATGSSARADMPWKSLGSTQETKEALRKLQKAIGAAKHIVVAGGGQTGSELAGELGSEYAAKGLKQVTFVIDDDLPLTADARRDVRQAIASRLESFKVRIVRSARVTASSVEGGKTVLELTSRDGGKKQQSLEADLYLPTVGLVPNSDFAPSSMLDAQGRFKQTASLRAEGFGNVFVLGDVGNLQTATAKHAGDQVQHLTKVLGPYLSGGQKAEPAYKADNGPMFAVTLGKSHGIGQMGTWKLWSWLVAMVKSKHMGTNMAPDSVTGAKM</sequence>
<name>A0A507APG4_9PEZI</name>
<dbReference type="PANTHER" id="PTHR43735">
    <property type="entry name" value="APOPTOSIS-INDUCING FACTOR 1"/>
    <property type="match status" value="1"/>
</dbReference>
<dbReference type="Pfam" id="PF07992">
    <property type="entry name" value="Pyr_redox_2"/>
    <property type="match status" value="1"/>
</dbReference>
<dbReference type="STRING" id="1093900.A0A507APG4"/>
<evidence type="ECO:0000256" key="3">
    <source>
        <dbReference type="ARBA" id="ARBA00022827"/>
    </source>
</evidence>
<dbReference type="InParanoid" id="A0A507APG4"/>
<gene>
    <name evidence="6" type="ORF">E0L32_009136</name>
</gene>
<dbReference type="Gene3D" id="3.50.50.100">
    <property type="match status" value="1"/>
</dbReference>
<dbReference type="PRINTS" id="PR00368">
    <property type="entry name" value="FADPNR"/>
</dbReference>
<dbReference type="Proteomes" id="UP000319257">
    <property type="component" value="Unassembled WGS sequence"/>
</dbReference>
<reference evidence="6 7" key="1">
    <citation type="submission" date="2019-06" db="EMBL/GenBank/DDBJ databases">
        <title>Draft genome sequence of the filamentous fungus Phialemoniopsis curvata isolated from diesel fuel.</title>
        <authorList>
            <person name="Varaljay V.A."/>
            <person name="Lyon W.J."/>
            <person name="Crouch A.L."/>
            <person name="Drake C.E."/>
            <person name="Hollomon J.M."/>
            <person name="Nadeau L.J."/>
            <person name="Nunn H.S."/>
            <person name="Stevenson B.S."/>
            <person name="Bojanowski C.L."/>
            <person name="Crookes-Goodson W.J."/>
        </authorList>
    </citation>
    <scope>NUCLEOTIDE SEQUENCE [LARGE SCALE GENOMIC DNA]</scope>
    <source>
        <strain evidence="6 7">D216</strain>
    </source>
</reference>